<dbReference type="EMBL" id="JARJBC010000001">
    <property type="protein sequence ID" value="MDF3287669.1"/>
    <property type="molecule type" value="Genomic_DNA"/>
</dbReference>
<gene>
    <name evidence="2" type="ORF">P3G67_00125</name>
</gene>
<sequence length="124" mass="13121">MTCLDVLLSLRPHGRGRHRAAERRTSAATLNALASCGSWLSRAGYWLGRAPSMATLCAFLLYVLLSSFLGDVMSLPVPGLGNVGVLLGLSQFAAVFGFAAHGLRTDCRGDPAVGELGEPVESYR</sequence>
<reference evidence="2 3" key="1">
    <citation type="submission" date="2023-03" db="EMBL/GenBank/DDBJ databases">
        <title>Draft genome sequence of Streptomyces sp. RB6PN23 isolated from peat swamp forest in Thailand.</title>
        <authorList>
            <person name="Klaysubun C."/>
            <person name="Duangmal K."/>
        </authorList>
    </citation>
    <scope>NUCLEOTIDE SEQUENCE [LARGE SCALE GENOMIC DNA]</scope>
    <source>
        <strain evidence="2 3">RB6PN23</strain>
    </source>
</reference>
<dbReference type="Pfam" id="PF04341">
    <property type="entry name" value="DUF485"/>
    <property type="match status" value="1"/>
</dbReference>
<evidence type="ECO:0000256" key="1">
    <source>
        <dbReference type="SAM" id="Phobius"/>
    </source>
</evidence>
<feature type="transmembrane region" description="Helical" evidence="1">
    <location>
        <begin position="50"/>
        <end position="69"/>
    </location>
</feature>
<dbReference type="RefSeq" id="WP_276091576.1">
    <property type="nucleotide sequence ID" value="NZ_JARJBC010000001.1"/>
</dbReference>
<proteinExistence type="predicted"/>
<dbReference type="Proteomes" id="UP001216579">
    <property type="component" value="Unassembled WGS sequence"/>
</dbReference>
<protein>
    <submittedName>
        <fullName evidence="2">DUF485 domain-containing protein</fullName>
    </submittedName>
</protein>
<feature type="transmembrane region" description="Helical" evidence="1">
    <location>
        <begin position="81"/>
        <end position="100"/>
    </location>
</feature>
<name>A0ABT5ZCW2_9ACTN</name>
<keyword evidence="1" id="KW-0472">Membrane</keyword>
<comment type="caution">
    <text evidence="2">The sequence shown here is derived from an EMBL/GenBank/DDBJ whole genome shotgun (WGS) entry which is preliminary data.</text>
</comment>
<evidence type="ECO:0000313" key="2">
    <source>
        <dbReference type="EMBL" id="MDF3287669.1"/>
    </source>
</evidence>
<dbReference type="InterPro" id="IPR007436">
    <property type="entry name" value="DUF485"/>
</dbReference>
<keyword evidence="1" id="KW-0812">Transmembrane</keyword>
<keyword evidence="3" id="KW-1185">Reference proteome</keyword>
<organism evidence="2 3">
    <name type="scientific">Streptomyces silvisoli</name>
    <dbReference type="NCBI Taxonomy" id="3034235"/>
    <lineage>
        <taxon>Bacteria</taxon>
        <taxon>Bacillati</taxon>
        <taxon>Actinomycetota</taxon>
        <taxon>Actinomycetes</taxon>
        <taxon>Kitasatosporales</taxon>
        <taxon>Streptomycetaceae</taxon>
        <taxon>Streptomyces</taxon>
    </lineage>
</organism>
<accession>A0ABT5ZCW2</accession>
<evidence type="ECO:0000313" key="3">
    <source>
        <dbReference type="Proteomes" id="UP001216579"/>
    </source>
</evidence>
<keyword evidence="1" id="KW-1133">Transmembrane helix</keyword>